<dbReference type="InterPro" id="IPR013087">
    <property type="entry name" value="Znf_C2H2_type"/>
</dbReference>
<dbReference type="PANTHER" id="PTHR46869:SF1">
    <property type="entry name" value="C2H2-LIKE ZINC FINGER PROTEIN"/>
    <property type="match status" value="1"/>
</dbReference>
<evidence type="ECO:0000313" key="4">
    <source>
        <dbReference type="Proteomes" id="UP001237642"/>
    </source>
</evidence>
<dbReference type="EMBL" id="JAUIZM010000006">
    <property type="protein sequence ID" value="KAK1379483.1"/>
    <property type="molecule type" value="Genomic_DNA"/>
</dbReference>
<dbReference type="PROSITE" id="PS50157">
    <property type="entry name" value="ZINC_FINGER_C2H2_2"/>
    <property type="match status" value="3"/>
</dbReference>
<dbReference type="SMART" id="SM00355">
    <property type="entry name" value="ZnF_C2H2"/>
    <property type="match status" value="3"/>
</dbReference>
<keyword evidence="1" id="KW-0479">Metal-binding</keyword>
<dbReference type="Proteomes" id="UP001237642">
    <property type="component" value="Unassembled WGS sequence"/>
</dbReference>
<dbReference type="PANTHER" id="PTHR46869">
    <property type="entry name" value="C2H2-LIKE ZINC FINGER PROTEIN"/>
    <property type="match status" value="1"/>
</dbReference>
<sequence length="483" mass="54398">MLIKIQSLNMESLGNMKKFQSLGDESNEVGGVSGYGLRENPKRTWRAVDSSFALPQERVCKQCGKGFQSLKALCGHMACHSEKEKVSRDTNFWTNGNSKLVDSHSDTDEDLVRQTRSKTKRYKKSVGKASEFGNNVNGGSSVFEVEEQDMEDVAMCLMMLSRDTWNWGGVNSVVESSDNNSVVLETKSSSIDMKAGRNDGVYFGDEILEMKKLGDNKFKTSGLDTENFQFENCSSGYLRNGVKKLESDISIDELLRNGEYKDAELGMIYNRGNHYEAEACKSTKLMMYDSKKRARDDYESAEPSKNAQKKRNYNCVNCNKSFSSFQALGGHRPCHKRTTPTFHFEYESDDYSLDDEDIAPNSPPVRKLGERYDNKKAASRDYSVDAKKKIRPKKVKGHQCPFCPKMFKSGQALGGHKRTHFLNAPIEFRNPSPEIRQEAAAQEGTTSGNLHEATATRNLIDLNLPAPEQDDEFDESNQFICLD</sequence>
<keyword evidence="1" id="KW-0862">Zinc</keyword>
<protein>
    <submittedName>
        <fullName evidence="3">WRKY transcription factor 57-like</fullName>
    </submittedName>
</protein>
<reference evidence="3" key="2">
    <citation type="submission" date="2023-05" db="EMBL/GenBank/DDBJ databases">
        <authorList>
            <person name="Schelkunov M.I."/>
        </authorList>
    </citation>
    <scope>NUCLEOTIDE SEQUENCE</scope>
    <source>
        <strain evidence="3">Hsosn_3</strain>
        <tissue evidence="3">Leaf</tissue>
    </source>
</reference>
<dbReference type="GO" id="GO:0008270">
    <property type="term" value="F:zinc ion binding"/>
    <property type="evidence" value="ECO:0007669"/>
    <property type="project" value="UniProtKB-KW"/>
</dbReference>
<evidence type="ECO:0000313" key="3">
    <source>
        <dbReference type="EMBL" id="KAK1379483.1"/>
    </source>
</evidence>
<dbReference type="PROSITE" id="PS00028">
    <property type="entry name" value="ZINC_FINGER_C2H2_1"/>
    <property type="match status" value="3"/>
</dbReference>
<proteinExistence type="predicted"/>
<dbReference type="InterPro" id="IPR036236">
    <property type="entry name" value="Znf_C2H2_sf"/>
</dbReference>
<comment type="caution">
    <text evidence="3">The sequence shown here is derived from an EMBL/GenBank/DDBJ whole genome shotgun (WGS) entry which is preliminary data.</text>
</comment>
<evidence type="ECO:0000259" key="2">
    <source>
        <dbReference type="PROSITE" id="PS50157"/>
    </source>
</evidence>
<dbReference type="SUPFAM" id="SSF57667">
    <property type="entry name" value="beta-beta-alpha zinc fingers"/>
    <property type="match status" value="1"/>
</dbReference>
<keyword evidence="1" id="KW-0863">Zinc-finger</keyword>
<reference evidence="3" key="1">
    <citation type="submission" date="2023-02" db="EMBL/GenBank/DDBJ databases">
        <title>Genome of toxic invasive species Heracleum sosnowskyi carries increased number of genes despite the absence of recent whole-genome duplications.</title>
        <authorList>
            <person name="Schelkunov M."/>
            <person name="Shtratnikova V."/>
            <person name="Makarenko M."/>
            <person name="Klepikova A."/>
            <person name="Omelchenko D."/>
            <person name="Novikova G."/>
            <person name="Obukhova E."/>
            <person name="Bogdanov V."/>
            <person name="Penin A."/>
            <person name="Logacheva M."/>
        </authorList>
    </citation>
    <scope>NUCLEOTIDE SEQUENCE</scope>
    <source>
        <strain evidence="3">Hsosn_3</strain>
        <tissue evidence="3">Leaf</tissue>
    </source>
</reference>
<name>A0AAD8I7U5_9APIA</name>
<dbReference type="AlphaFoldDB" id="A0AAD8I7U5"/>
<feature type="domain" description="C2H2-type" evidence="2">
    <location>
        <begin position="398"/>
        <end position="425"/>
    </location>
</feature>
<feature type="domain" description="C2H2-type" evidence="2">
    <location>
        <begin position="313"/>
        <end position="340"/>
    </location>
</feature>
<dbReference type="Pfam" id="PF13912">
    <property type="entry name" value="zf-C2H2_6"/>
    <property type="match status" value="3"/>
</dbReference>
<feature type="domain" description="C2H2-type" evidence="2">
    <location>
        <begin position="58"/>
        <end position="85"/>
    </location>
</feature>
<organism evidence="3 4">
    <name type="scientific">Heracleum sosnowskyi</name>
    <dbReference type="NCBI Taxonomy" id="360622"/>
    <lineage>
        <taxon>Eukaryota</taxon>
        <taxon>Viridiplantae</taxon>
        <taxon>Streptophyta</taxon>
        <taxon>Embryophyta</taxon>
        <taxon>Tracheophyta</taxon>
        <taxon>Spermatophyta</taxon>
        <taxon>Magnoliopsida</taxon>
        <taxon>eudicotyledons</taxon>
        <taxon>Gunneridae</taxon>
        <taxon>Pentapetalae</taxon>
        <taxon>asterids</taxon>
        <taxon>campanulids</taxon>
        <taxon>Apiales</taxon>
        <taxon>Apiaceae</taxon>
        <taxon>Apioideae</taxon>
        <taxon>apioid superclade</taxon>
        <taxon>Tordylieae</taxon>
        <taxon>Tordyliinae</taxon>
        <taxon>Heracleum</taxon>
    </lineage>
</organism>
<accession>A0AAD8I7U5</accession>
<keyword evidence="4" id="KW-1185">Reference proteome</keyword>
<evidence type="ECO:0000256" key="1">
    <source>
        <dbReference type="PROSITE-ProRule" id="PRU00042"/>
    </source>
</evidence>
<gene>
    <name evidence="3" type="ORF">POM88_026227</name>
</gene>